<gene>
    <name evidence="1" type="ORF">GQS40_12785</name>
</gene>
<reference evidence="1 2" key="1">
    <citation type="submission" date="2019-12" db="EMBL/GenBank/DDBJ databases">
        <title>Complete genome sequence of Leuconostoc lactis strain AVN1 provides insights into metabolic potential.</title>
        <authorList>
            <person name="Besrour N."/>
            <person name="Najjari A."/>
            <person name="Fhoula I."/>
            <person name="Jaballah S."/>
            <person name="Klibi N."/>
            <person name="Ouzari H.I."/>
        </authorList>
    </citation>
    <scope>NUCLEOTIDE SEQUENCE [LARGE SCALE GENOMIC DNA]</scope>
    <source>
        <strain evidence="1 2">AVN1</strain>
    </source>
</reference>
<evidence type="ECO:0000313" key="2">
    <source>
        <dbReference type="Proteomes" id="UP000478636"/>
    </source>
</evidence>
<name>A0A6L7A7X5_LEULA</name>
<organism evidence="1 2">
    <name type="scientific">Leuconostoc lactis</name>
    <dbReference type="NCBI Taxonomy" id="1246"/>
    <lineage>
        <taxon>Bacteria</taxon>
        <taxon>Bacillati</taxon>
        <taxon>Bacillota</taxon>
        <taxon>Bacilli</taxon>
        <taxon>Lactobacillales</taxon>
        <taxon>Lactobacillaceae</taxon>
        <taxon>Leuconostoc</taxon>
    </lineage>
</organism>
<accession>A0A6L7A7X5</accession>
<protein>
    <submittedName>
        <fullName evidence="1">Uncharacterized protein</fullName>
    </submittedName>
</protein>
<dbReference type="AlphaFoldDB" id="A0A6L7A7X5"/>
<evidence type="ECO:0000313" key="1">
    <source>
        <dbReference type="EMBL" id="MWN21787.1"/>
    </source>
</evidence>
<dbReference type="EMBL" id="WSZI01000020">
    <property type="protein sequence ID" value="MWN21787.1"/>
    <property type="molecule type" value="Genomic_DNA"/>
</dbReference>
<comment type="caution">
    <text evidence="1">The sequence shown here is derived from an EMBL/GenBank/DDBJ whole genome shotgun (WGS) entry which is preliminary data.</text>
</comment>
<proteinExistence type="predicted"/>
<sequence length="56" mass="6658">MQKPREILKEVFGYDDFRTGQLDIIEKVLAHKHFLNISEKMRPPFGNALIKPWPTY</sequence>
<dbReference type="Proteomes" id="UP000478636">
    <property type="component" value="Unassembled WGS sequence"/>
</dbReference>